<dbReference type="GO" id="GO:0016810">
    <property type="term" value="F:hydrolase activity, acting on carbon-nitrogen (but not peptide) bonds"/>
    <property type="evidence" value="ECO:0007669"/>
    <property type="project" value="InterPro"/>
</dbReference>
<dbReference type="InterPro" id="IPR011059">
    <property type="entry name" value="Metal-dep_hydrolase_composite"/>
</dbReference>
<dbReference type="PANTHER" id="PTHR22642">
    <property type="entry name" value="IMIDAZOLONEPROPIONASE"/>
    <property type="match status" value="1"/>
</dbReference>
<dbReference type="SUPFAM" id="SSF51556">
    <property type="entry name" value="Metallo-dependent hydrolases"/>
    <property type="match status" value="1"/>
</dbReference>
<accession>A0A846SBE6</accession>
<feature type="domain" description="Amidohydrolase 3" evidence="1">
    <location>
        <begin position="47"/>
        <end position="539"/>
    </location>
</feature>
<name>A0A846SBE6_9MICO</name>
<dbReference type="SUPFAM" id="SSF51338">
    <property type="entry name" value="Composite domain of metallo-dependent hydrolases"/>
    <property type="match status" value="1"/>
</dbReference>
<dbReference type="Gene3D" id="3.10.310.70">
    <property type="match status" value="1"/>
</dbReference>
<dbReference type="AlphaFoldDB" id="A0A846SBE6"/>
<dbReference type="Proteomes" id="UP000576792">
    <property type="component" value="Unassembled WGS sequence"/>
</dbReference>
<dbReference type="InterPro" id="IPR033932">
    <property type="entry name" value="YtcJ-like"/>
</dbReference>
<dbReference type="CDD" id="cd01300">
    <property type="entry name" value="YtcJ_like"/>
    <property type="match status" value="1"/>
</dbReference>
<dbReference type="InterPro" id="IPR032466">
    <property type="entry name" value="Metal_Hydrolase"/>
</dbReference>
<dbReference type="Gene3D" id="3.20.20.140">
    <property type="entry name" value="Metal-dependent hydrolases"/>
    <property type="match status" value="1"/>
</dbReference>
<dbReference type="Pfam" id="PF07969">
    <property type="entry name" value="Amidohydro_3"/>
    <property type="match status" value="1"/>
</dbReference>
<evidence type="ECO:0000313" key="3">
    <source>
        <dbReference type="Proteomes" id="UP000576792"/>
    </source>
</evidence>
<proteinExistence type="predicted"/>
<reference evidence="2 3" key="1">
    <citation type="submission" date="2020-03" db="EMBL/GenBank/DDBJ databases">
        <title>Sequencing the genomes of 1000 actinobacteria strains.</title>
        <authorList>
            <person name="Klenk H.-P."/>
        </authorList>
    </citation>
    <scope>NUCLEOTIDE SEQUENCE [LARGE SCALE GENOMIC DNA]</scope>
    <source>
        <strain evidence="2 3">DSM 18964</strain>
    </source>
</reference>
<protein>
    <recommendedName>
        <fullName evidence="1">Amidohydrolase 3 domain-containing protein</fullName>
    </recommendedName>
</protein>
<dbReference type="Gene3D" id="2.30.40.10">
    <property type="entry name" value="Urease, subunit C, domain 1"/>
    <property type="match status" value="1"/>
</dbReference>
<dbReference type="EMBL" id="JAATJN010000001">
    <property type="protein sequence ID" value="NJC58592.1"/>
    <property type="molecule type" value="Genomic_DNA"/>
</dbReference>
<keyword evidence="3" id="KW-1185">Reference proteome</keyword>
<sequence length="543" mass="57305">MNIDAIFTDLDAHTLDPARPRAQKIGVFAGRIIGFDEELDGITADRVESLDGATVLPGFNDVHCHTAWFGLTLASIDVTALPGGLPDVYAALEKAAATTPAGEWINATGYAHRDYDGQYPELSRLDEITGERPLFMRQTSGHAAIVNTEAMRQAGILEADFTEPVGGKVVRDAAGHPTGLLEETAQALVQDLIRPYSLDTIVEAIDLATAYYAKEGITSFGDCGIAYGWIGHSPIEITAYLRAREQGKLRARGQLMPQADGLHEIAANSADGFGIGLDAGVRTGLGDEFISLGPVKFFMDGALSGETAALRENYVGKDHPGYLQADAEALRKQILDTYASGWSVAVHAIGDAAVDAAVANIVDAQARYGRRAVPNRIEHAGIVHDEHLRTLADNGIVVTPQAAFADGIGDGMNASLGPERRPLLYRAKSFVDAGIMVPGSSDRPCADGNVLRGIEAYVTRKTRAGDVMGAAGESLTPDEAIAAYTSVAAEASGQGADRGTLTRGKLADFVALGAHPAEVAPDEISQIPVRATVLGGRFTHDAR</sequence>
<dbReference type="InterPro" id="IPR013108">
    <property type="entry name" value="Amidohydro_3"/>
</dbReference>
<dbReference type="RefSeq" id="WP_167952440.1">
    <property type="nucleotide sequence ID" value="NZ_BAAAPQ010000038.1"/>
</dbReference>
<comment type="caution">
    <text evidence="2">The sequence shown here is derived from an EMBL/GenBank/DDBJ whole genome shotgun (WGS) entry which is preliminary data.</text>
</comment>
<gene>
    <name evidence="2" type="ORF">BKA07_003627</name>
</gene>
<organism evidence="2 3">
    <name type="scientific">Brevibacterium marinum</name>
    <dbReference type="NCBI Taxonomy" id="418643"/>
    <lineage>
        <taxon>Bacteria</taxon>
        <taxon>Bacillati</taxon>
        <taxon>Actinomycetota</taxon>
        <taxon>Actinomycetes</taxon>
        <taxon>Micrococcales</taxon>
        <taxon>Brevibacteriaceae</taxon>
        <taxon>Brevibacterium</taxon>
    </lineage>
</organism>
<dbReference type="PANTHER" id="PTHR22642:SF2">
    <property type="entry name" value="PROTEIN LONG AFTER FAR-RED 3"/>
    <property type="match status" value="1"/>
</dbReference>
<evidence type="ECO:0000259" key="1">
    <source>
        <dbReference type="Pfam" id="PF07969"/>
    </source>
</evidence>
<evidence type="ECO:0000313" key="2">
    <source>
        <dbReference type="EMBL" id="NJC58592.1"/>
    </source>
</evidence>